<evidence type="ECO:0000256" key="1">
    <source>
        <dbReference type="SAM" id="MobiDB-lite"/>
    </source>
</evidence>
<dbReference type="PATRIC" id="fig|1331206.3.peg.686"/>
<evidence type="ECO:0000313" key="2">
    <source>
        <dbReference type="EMBL" id="KAK97468.1"/>
    </source>
</evidence>
<protein>
    <submittedName>
        <fullName evidence="2">Outer membrane insertion signal domain protein</fullName>
    </submittedName>
</protein>
<reference evidence="2 3" key="1">
    <citation type="submission" date="2014-03" db="EMBL/GenBank/DDBJ databases">
        <title>Genome sequence of Bordetella holmseii.</title>
        <authorList>
            <person name="Harvill E."/>
            <person name="Goodfield L.L."/>
            <person name="Ivanov Y."/>
            <person name="Meyer J.A."/>
            <person name="Newth C."/>
            <person name="Cassiday P."/>
            <person name="Tondella M.L."/>
            <person name="Liao P."/>
            <person name="Zimmerman J."/>
            <person name="Meert K."/>
            <person name="Wessel D."/>
            <person name="Berger J."/>
            <person name="Dean J.M."/>
            <person name="Holubkov R."/>
            <person name="Burr J."/>
            <person name="Liu T."/>
            <person name="Brinkac L.M."/>
            <person name="Sanka R."/>
            <person name="Kim M."/>
            <person name="Losada L."/>
        </authorList>
    </citation>
    <scope>NUCLEOTIDE SEQUENCE [LARGE SCALE GENOMIC DNA]</scope>
    <source>
        <strain evidence="2 3">CDC-H585-BH</strain>
    </source>
</reference>
<dbReference type="InterPro" id="IPR006315">
    <property type="entry name" value="OM_autotransptr_brl_dom"/>
</dbReference>
<name>A0A158M7D1_9BORD</name>
<organism evidence="2 3">
    <name type="scientific">Bordetella holmesii CDC-H585-BH</name>
    <dbReference type="NCBI Taxonomy" id="1331206"/>
    <lineage>
        <taxon>Bacteria</taxon>
        <taxon>Pseudomonadati</taxon>
        <taxon>Pseudomonadota</taxon>
        <taxon>Betaproteobacteria</taxon>
        <taxon>Burkholderiales</taxon>
        <taxon>Alcaligenaceae</taxon>
        <taxon>Bordetella</taxon>
    </lineage>
</organism>
<gene>
    <name evidence="2" type="ORF">L497_1872</name>
</gene>
<dbReference type="EMBL" id="JFZZ01000026">
    <property type="protein sequence ID" value="KAK97468.1"/>
    <property type="molecule type" value="Genomic_DNA"/>
</dbReference>
<dbReference type="InterPro" id="IPR003991">
    <property type="entry name" value="Pertactin_virulence_factor"/>
</dbReference>
<sequence length="60" mass="6693">MRINSSETFSNNMSGSMGRYGLGVDARWNTAWAVYGEFNYGKGSKQESPYSGHVGVRYSF</sequence>
<comment type="caution">
    <text evidence="2">The sequence shown here is derived from an EMBL/GenBank/DDBJ whole genome shotgun (WGS) entry which is preliminary data.</text>
</comment>
<dbReference type="GO" id="GO:0019867">
    <property type="term" value="C:outer membrane"/>
    <property type="evidence" value="ECO:0007669"/>
    <property type="project" value="InterPro"/>
</dbReference>
<accession>A0A158M7D1</accession>
<dbReference type="Gene3D" id="2.40.128.130">
    <property type="entry name" value="Autotransporter beta-domain"/>
    <property type="match status" value="1"/>
</dbReference>
<dbReference type="SUPFAM" id="SSF103515">
    <property type="entry name" value="Autotransporter"/>
    <property type="match status" value="1"/>
</dbReference>
<evidence type="ECO:0000313" key="3">
    <source>
        <dbReference type="Proteomes" id="UP000026682"/>
    </source>
</evidence>
<dbReference type="Proteomes" id="UP000026682">
    <property type="component" value="Unassembled WGS sequence"/>
</dbReference>
<dbReference type="STRING" id="35814.BBB42_12610"/>
<proteinExistence type="predicted"/>
<dbReference type="PRINTS" id="PR01484">
    <property type="entry name" value="PRTACTNFAMLY"/>
</dbReference>
<dbReference type="NCBIfam" id="TIGR01414">
    <property type="entry name" value="autotrans_barl"/>
    <property type="match status" value="1"/>
</dbReference>
<dbReference type="InterPro" id="IPR036709">
    <property type="entry name" value="Autotransporte_beta_dom_sf"/>
</dbReference>
<dbReference type="AlphaFoldDB" id="A0A158M7D1"/>
<feature type="region of interest" description="Disordered" evidence="1">
    <location>
        <begin position="41"/>
        <end position="60"/>
    </location>
</feature>